<feature type="region of interest" description="Disordered" evidence="3">
    <location>
        <begin position="59"/>
        <end position="123"/>
    </location>
</feature>
<accession>A0A8X6HLT1</accession>
<evidence type="ECO:0000256" key="3">
    <source>
        <dbReference type="SAM" id="MobiDB-lite"/>
    </source>
</evidence>
<proteinExistence type="predicted"/>
<keyword evidence="2" id="KW-0804">Transcription</keyword>
<dbReference type="PANTHER" id="PTHR13900:SF0">
    <property type="entry name" value="TRANSCRIPTION INITIATION FACTOR TFIID SUBUNIT 1"/>
    <property type="match status" value="1"/>
</dbReference>
<dbReference type="Gene3D" id="1.10.1100.10">
    <property type="entry name" value="TAFII-230 TBP-binding domain"/>
    <property type="match status" value="1"/>
</dbReference>
<dbReference type="InterPro" id="IPR040240">
    <property type="entry name" value="TAF1"/>
</dbReference>
<protein>
    <submittedName>
        <fullName evidence="5">TBP-binding domain-containing protein</fullName>
    </submittedName>
</protein>
<dbReference type="GO" id="GO:0016251">
    <property type="term" value="F:RNA polymerase II general transcription initiation factor activity"/>
    <property type="evidence" value="ECO:0007669"/>
    <property type="project" value="InterPro"/>
</dbReference>
<keyword evidence="1" id="KW-0805">Transcription regulation</keyword>
<reference evidence="5" key="1">
    <citation type="submission" date="2020-07" db="EMBL/GenBank/DDBJ databases">
        <title>Multicomponent nature underlies the extraordinary mechanical properties of spider dragline silk.</title>
        <authorList>
            <person name="Kono N."/>
            <person name="Nakamura H."/>
            <person name="Mori M."/>
            <person name="Yoshida Y."/>
            <person name="Ohtoshi R."/>
            <person name="Malay A.D."/>
            <person name="Moran D.A.P."/>
            <person name="Tomita M."/>
            <person name="Numata K."/>
            <person name="Arakawa K."/>
        </authorList>
    </citation>
    <scope>NUCLEOTIDE SEQUENCE</scope>
</reference>
<organism evidence="5 6">
    <name type="scientific">Trichonephila clavata</name>
    <name type="common">Joro spider</name>
    <name type="synonym">Nephila clavata</name>
    <dbReference type="NCBI Taxonomy" id="2740835"/>
    <lineage>
        <taxon>Eukaryota</taxon>
        <taxon>Metazoa</taxon>
        <taxon>Ecdysozoa</taxon>
        <taxon>Arthropoda</taxon>
        <taxon>Chelicerata</taxon>
        <taxon>Arachnida</taxon>
        <taxon>Araneae</taxon>
        <taxon>Araneomorphae</taxon>
        <taxon>Entelegynae</taxon>
        <taxon>Araneoidea</taxon>
        <taxon>Nephilidae</taxon>
        <taxon>Trichonephila</taxon>
    </lineage>
</organism>
<dbReference type="Proteomes" id="UP000887116">
    <property type="component" value="Unassembled WGS sequence"/>
</dbReference>
<evidence type="ECO:0000256" key="2">
    <source>
        <dbReference type="ARBA" id="ARBA00023163"/>
    </source>
</evidence>
<evidence type="ECO:0000313" key="6">
    <source>
        <dbReference type="Proteomes" id="UP000887116"/>
    </source>
</evidence>
<dbReference type="InterPro" id="IPR009067">
    <property type="entry name" value="TAF_II_230-bd"/>
</dbReference>
<evidence type="ECO:0000313" key="5">
    <source>
        <dbReference type="EMBL" id="GFQ88989.1"/>
    </source>
</evidence>
<evidence type="ECO:0000256" key="1">
    <source>
        <dbReference type="ARBA" id="ARBA00023015"/>
    </source>
</evidence>
<feature type="domain" description="TAFII-230 TBP-binding" evidence="4">
    <location>
        <begin position="2"/>
        <end position="60"/>
    </location>
</feature>
<dbReference type="GO" id="GO:0005669">
    <property type="term" value="C:transcription factor TFIID complex"/>
    <property type="evidence" value="ECO:0007669"/>
    <property type="project" value="InterPro"/>
</dbReference>
<dbReference type="EMBL" id="BMAO01033365">
    <property type="protein sequence ID" value="GFQ88989.1"/>
    <property type="molecule type" value="Genomic_DNA"/>
</dbReference>
<dbReference type="OrthoDB" id="6426318at2759"/>
<name>A0A8X6HLT1_TRICU</name>
<sequence length="138" mass="15459">MDSDEDGENERVISLTHLLFGNIDDDGQLENDFLDPESIRQLDQLRQLGIGTQLKELTDDVDSPDFEMGDYSTSENDEIPVKSPSAVDYSDITELADETENMVPDSTTKESPPHTAPVIKRNIYSEDNGCSEKLYLTQ</sequence>
<keyword evidence="6" id="KW-1185">Reference proteome</keyword>
<evidence type="ECO:0000259" key="4">
    <source>
        <dbReference type="Pfam" id="PF09247"/>
    </source>
</evidence>
<dbReference type="GO" id="GO:0051123">
    <property type="term" value="P:RNA polymerase II preinitiation complex assembly"/>
    <property type="evidence" value="ECO:0007669"/>
    <property type="project" value="TreeGrafter"/>
</dbReference>
<dbReference type="InterPro" id="IPR036741">
    <property type="entry name" value="TAFII-230_TBP-bd_sf"/>
</dbReference>
<dbReference type="GO" id="GO:0004402">
    <property type="term" value="F:histone acetyltransferase activity"/>
    <property type="evidence" value="ECO:0007669"/>
    <property type="project" value="InterPro"/>
</dbReference>
<feature type="compositionally biased region" description="Acidic residues" evidence="3">
    <location>
        <begin position="59"/>
        <end position="68"/>
    </location>
</feature>
<dbReference type="SUPFAM" id="SSF47055">
    <property type="entry name" value="TAF(II)230 TBP-binding fragment"/>
    <property type="match status" value="1"/>
</dbReference>
<dbReference type="AlphaFoldDB" id="A0A8X6HLT1"/>
<dbReference type="PANTHER" id="PTHR13900">
    <property type="entry name" value="TRANSCRIPTION INITIATION FACTOR TFIID"/>
    <property type="match status" value="1"/>
</dbReference>
<gene>
    <name evidence="5" type="primary">NCL1_28057</name>
    <name evidence="5" type="ORF">TNCT_322122</name>
</gene>
<comment type="caution">
    <text evidence="5">The sequence shown here is derived from an EMBL/GenBank/DDBJ whole genome shotgun (WGS) entry which is preliminary data.</text>
</comment>
<dbReference type="GO" id="GO:0017025">
    <property type="term" value="F:TBP-class protein binding"/>
    <property type="evidence" value="ECO:0007669"/>
    <property type="project" value="InterPro"/>
</dbReference>
<dbReference type="Pfam" id="PF09247">
    <property type="entry name" value="TBP-binding"/>
    <property type="match status" value="1"/>
</dbReference>